<reference evidence="1" key="1">
    <citation type="journal article" date="2021" name="Polymers (Basel)">
        <title>Highly Stretchable Bacterial Cellulose Produced by Komagataeibacter hansenii SI1.</title>
        <authorList>
            <person name="Cielecka I."/>
            <person name="Ryngajllo M."/>
            <person name="Maniukiewicz W."/>
            <person name="Bielecki S."/>
        </authorList>
    </citation>
    <scope>NUCLEOTIDE SEQUENCE</scope>
    <source>
        <strain evidence="1">SI1</strain>
    </source>
</reference>
<gene>
    <name evidence="1" type="ORF">K1W68_13705</name>
</gene>
<protein>
    <submittedName>
        <fullName evidence="1">Uncharacterized protein</fullName>
    </submittedName>
</protein>
<organism evidence="1 2">
    <name type="scientific">Novacetimonas hansenii</name>
    <name type="common">Komagataeibacter hansenii</name>
    <dbReference type="NCBI Taxonomy" id="436"/>
    <lineage>
        <taxon>Bacteria</taxon>
        <taxon>Pseudomonadati</taxon>
        <taxon>Pseudomonadota</taxon>
        <taxon>Alphaproteobacteria</taxon>
        <taxon>Acetobacterales</taxon>
        <taxon>Acetobacteraceae</taxon>
        <taxon>Novacetimonas</taxon>
    </lineage>
</organism>
<dbReference type="EMBL" id="JAIBCX010000049">
    <property type="protein sequence ID" value="MCJ8355033.1"/>
    <property type="molecule type" value="Genomic_DNA"/>
</dbReference>
<dbReference type="Proteomes" id="UP001202887">
    <property type="component" value="Unassembled WGS sequence"/>
</dbReference>
<dbReference type="RefSeq" id="WP_062809057.1">
    <property type="nucleotide sequence ID" value="NZ_CP094848.1"/>
</dbReference>
<reference evidence="1" key="2">
    <citation type="submission" date="2022-03" db="EMBL/GenBank/DDBJ databases">
        <authorList>
            <person name="Ryngajllo M."/>
            <person name="Jacek P."/>
            <person name="Kubiak K."/>
        </authorList>
    </citation>
    <scope>NUCLEOTIDE SEQUENCE</scope>
    <source>
        <strain evidence="1">SI1</strain>
    </source>
</reference>
<comment type="caution">
    <text evidence="1">The sequence shown here is derived from an EMBL/GenBank/DDBJ whole genome shotgun (WGS) entry which is preliminary data.</text>
</comment>
<sequence>MSDASCEHPVFHIMETGIPQWVHVSLSRQYAHILDEPVPAELLALLMPEGQLATDAPTLADTSPHEMAASIHACAVA</sequence>
<evidence type="ECO:0000313" key="2">
    <source>
        <dbReference type="Proteomes" id="UP001202887"/>
    </source>
</evidence>
<evidence type="ECO:0000313" key="1">
    <source>
        <dbReference type="EMBL" id="MCJ8355033.1"/>
    </source>
</evidence>
<proteinExistence type="predicted"/>
<name>A0AAW5EVZ2_NOVHA</name>
<accession>A0AAW5EVZ2</accession>
<dbReference type="AlphaFoldDB" id="A0AAW5EVZ2"/>